<reference evidence="11" key="2">
    <citation type="journal article" date="2007" name="Science">
        <title>Genome sequence of Aedes aegypti, a major arbovirus vector.</title>
        <authorList>
            <person name="Nene V."/>
            <person name="Wortman J.R."/>
            <person name="Lawson D."/>
            <person name="Haas B."/>
            <person name="Kodira C."/>
            <person name="Tu Z.J."/>
            <person name="Loftus B."/>
            <person name="Xi Z."/>
            <person name="Megy K."/>
            <person name="Grabherr M."/>
            <person name="Ren Q."/>
            <person name="Zdobnov E.M."/>
            <person name="Lobo N.F."/>
            <person name="Campbell K.S."/>
            <person name="Brown S.E."/>
            <person name="Bonaldo M.F."/>
            <person name="Zhu J."/>
            <person name="Sinkins S.P."/>
            <person name="Hogenkamp D.G."/>
            <person name="Amedeo P."/>
            <person name="Arensburger P."/>
            <person name="Atkinson P.W."/>
            <person name="Bidwell S."/>
            <person name="Biedler J."/>
            <person name="Birney E."/>
            <person name="Bruggner R.V."/>
            <person name="Costas J."/>
            <person name="Coy M.R."/>
            <person name="Crabtree J."/>
            <person name="Crawford M."/>
            <person name="Debruyn B."/>
            <person name="Decaprio D."/>
            <person name="Eiglmeier K."/>
            <person name="Eisenstadt E."/>
            <person name="El-Dorry H."/>
            <person name="Gelbart W.M."/>
            <person name="Gomes S.L."/>
            <person name="Hammond M."/>
            <person name="Hannick L.I."/>
            <person name="Hogan J.R."/>
            <person name="Holmes M.H."/>
            <person name="Jaffe D."/>
            <person name="Johnston J.S."/>
            <person name="Kennedy R.C."/>
            <person name="Koo H."/>
            <person name="Kravitz S."/>
            <person name="Kriventseva E.V."/>
            <person name="Kulp D."/>
            <person name="Labutti K."/>
            <person name="Lee E."/>
            <person name="Li S."/>
            <person name="Lovin D.D."/>
            <person name="Mao C."/>
            <person name="Mauceli E."/>
            <person name="Menck C.F."/>
            <person name="Miller J.R."/>
            <person name="Montgomery P."/>
            <person name="Mori A."/>
            <person name="Nascimento A.L."/>
            <person name="Naveira H.F."/>
            <person name="Nusbaum C."/>
            <person name="O'leary S."/>
            <person name="Orvis J."/>
            <person name="Pertea M."/>
            <person name="Quesneville H."/>
            <person name="Reidenbach K.R."/>
            <person name="Rogers Y.H."/>
            <person name="Roth C.W."/>
            <person name="Schneider J.R."/>
            <person name="Schatz M."/>
            <person name="Shumway M."/>
            <person name="Stanke M."/>
            <person name="Stinson E.O."/>
            <person name="Tubio J.M."/>
            <person name="Vanzee J.P."/>
            <person name="Verjovski-Almeida S."/>
            <person name="Werner D."/>
            <person name="White O."/>
            <person name="Wyder S."/>
            <person name="Zeng Q."/>
            <person name="Zhao Q."/>
            <person name="Zhao Y."/>
            <person name="Hill C.A."/>
            <person name="Raikhel A.S."/>
            <person name="Soares M.B."/>
            <person name="Knudson D.L."/>
            <person name="Lee N.H."/>
            <person name="Galagan J."/>
            <person name="Salzberg S.L."/>
            <person name="Paulsen I.T."/>
            <person name="Dimopoulos G."/>
            <person name="Collins F.H."/>
            <person name="Birren B."/>
            <person name="Fraser-Liggett C.M."/>
            <person name="Severson D.W."/>
        </authorList>
    </citation>
    <scope>NUCLEOTIDE SEQUENCE [LARGE SCALE GENOMIC DNA]</scope>
    <source>
        <strain evidence="11">Liverpool</strain>
    </source>
</reference>
<dbReference type="PANTHER" id="PTHR42643:SF40">
    <property type="entry name" value="IONOTROPIC RECEPTOR 41A-RELATED"/>
    <property type="match status" value="1"/>
</dbReference>
<dbReference type="OMA" id="CTCIVAK"/>
<dbReference type="CTD" id="5563561"/>
<feature type="transmembrane region" description="Helical" evidence="9">
    <location>
        <begin position="432"/>
        <end position="449"/>
    </location>
</feature>
<dbReference type="InterPro" id="IPR001320">
    <property type="entry name" value="Iontro_rcpt_C"/>
</dbReference>
<evidence type="ECO:0000256" key="3">
    <source>
        <dbReference type="ARBA" id="ARBA00022475"/>
    </source>
</evidence>
<feature type="transmembrane region" description="Helical" evidence="9">
    <location>
        <begin position="384"/>
        <end position="405"/>
    </location>
</feature>
<evidence type="ECO:0000256" key="7">
    <source>
        <dbReference type="ARBA" id="ARBA00023170"/>
    </source>
</evidence>
<dbReference type="Pfam" id="PF00060">
    <property type="entry name" value="Lig_chan"/>
    <property type="match status" value="1"/>
</dbReference>
<comment type="similarity">
    <text evidence="2">Belongs to the glutamate-gated ion channel (TC 1.A.10.1) family.</text>
</comment>
<accession>A0A1S4EUQ3</accession>
<dbReference type="EMBL" id="CH477186">
    <property type="protein sequence ID" value="EAT48977.1"/>
    <property type="molecule type" value="Genomic_DNA"/>
</dbReference>
<reference evidence="11" key="3">
    <citation type="submission" date="2012-09" db="EMBL/GenBank/DDBJ databases">
        <authorList>
            <consortium name="VectorBase"/>
        </authorList>
    </citation>
    <scope>NUCLEOTIDE SEQUENCE</scope>
    <source>
        <strain evidence="11">Liverpool</strain>
    </source>
</reference>
<dbReference type="Gene3D" id="1.10.287.70">
    <property type="match status" value="1"/>
</dbReference>
<evidence type="ECO:0000256" key="4">
    <source>
        <dbReference type="ARBA" id="ARBA00022692"/>
    </source>
</evidence>
<feature type="transmembrane region" description="Helical" evidence="9">
    <location>
        <begin position="582"/>
        <end position="605"/>
    </location>
</feature>
<keyword evidence="7" id="KW-0675">Receptor</keyword>
<keyword evidence="5 9" id="KW-1133">Transmembrane helix</keyword>
<reference evidence="11" key="1">
    <citation type="submission" date="2005-10" db="EMBL/GenBank/DDBJ databases">
        <authorList>
            <person name="Loftus B.J."/>
            <person name="Nene V.M."/>
            <person name="Hannick L.I."/>
            <person name="Bidwell S."/>
            <person name="Haas B."/>
            <person name="Amedeo P."/>
            <person name="Orvis J."/>
            <person name="Wortman J.R."/>
            <person name="White O.R."/>
            <person name="Salzberg S."/>
            <person name="Shumway M."/>
            <person name="Koo H."/>
            <person name="Zhao Y."/>
            <person name="Holmes M."/>
            <person name="Miller J."/>
            <person name="Schatz M."/>
            <person name="Pop M."/>
            <person name="Pai G."/>
            <person name="Utterback T."/>
            <person name="Rogers Y.-H."/>
            <person name="Kravitz S."/>
            <person name="Fraser C.M."/>
        </authorList>
    </citation>
    <scope>NUCLEOTIDE SEQUENCE</scope>
    <source>
        <strain evidence="11">Liverpool</strain>
    </source>
</reference>
<dbReference type="HOGENOM" id="CLU_025015_0_0_1"/>
<evidence type="ECO:0000313" key="12">
    <source>
        <dbReference type="Proteomes" id="UP000682892"/>
    </source>
</evidence>
<dbReference type="Gene3D" id="3.40.190.10">
    <property type="entry name" value="Periplasmic binding protein-like II"/>
    <property type="match status" value="1"/>
</dbReference>
<evidence type="ECO:0000256" key="2">
    <source>
        <dbReference type="ARBA" id="ARBA00008685"/>
    </source>
</evidence>
<dbReference type="OrthoDB" id="8182981at2759"/>
<dbReference type="AlphaFoldDB" id="A0A1S4EUQ3"/>
<sequence length="635" mass="71733">MELLAEENSASVFNATLIAYVNYLVLRHFAEYFAVCTVMTSSDQIPISVQVPVMTIAVDSSFNDTFRMAVDGGCQAFVITERALKPFLDAFPAAHDHSDQRSSDKRLLVILESYERWISNDFVSHSSLLELKNVLIVTQNDSNGSTHLYSTRIFNNGTRSAVNLNIERMEESDVVADRIRDMNGVPIHLCLIMYPPYSYYEETIPEKANARYHASFKNDDVPLFLDGTEVNLIMEFCYKYNCSIEVSFDEEHLWGEVFDNQTGTGIMGLIVERRADIAISAIYFLPQTNKFATYTHSISRSGVTVLVPKPLIQPPWRTPFLSFTVSLWIAVIVAFCVGVLAVWLIEKVRFRILELDEPPITFSDSTMTMIGLYVEQSSTIRTDLLSCTVLFISLIFAGFMIGNAYNGGLAGVMTIPQHKKSIDTVRDLSDSGMQWGATAEAWIIPIFTAPQPYMKRLVSTYRVVDNEFIEKHVKLLDMGFIGERTEYNHFVPENFVDNEASTTLQLLKDDLYWASAAAVVTKTCPFKQKLNDFIMQVKQSGIQYYWELQASHNYLNGSIQTTILNARSTGSKSKGHMMKLSVLHFLGAYMILAIGLALASIVFLWEISESNLACLLVKKWKQKNQRNHRLASGNK</sequence>
<evidence type="ECO:0000256" key="9">
    <source>
        <dbReference type="SAM" id="Phobius"/>
    </source>
</evidence>
<gene>
    <name evidence="11" type="ORF">AaeL_AAEL000018</name>
</gene>
<evidence type="ECO:0000256" key="6">
    <source>
        <dbReference type="ARBA" id="ARBA00023136"/>
    </source>
</evidence>
<evidence type="ECO:0000256" key="8">
    <source>
        <dbReference type="ARBA" id="ARBA00023180"/>
    </source>
</evidence>
<comment type="subcellular location">
    <subcellularLocation>
        <location evidence="1">Cell membrane</location>
        <topology evidence="1">Multi-pass membrane protein</topology>
    </subcellularLocation>
</comment>
<dbReference type="Proteomes" id="UP000682892">
    <property type="component" value="Chromosome 1"/>
</dbReference>
<dbReference type="GO" id="GO:0015276">
    <property type="term" value="F:ligand-gated monoatomic ion channel activity"/>
    <property type="evidence" value="ECO:0007669"/>
    <property type="project" value="InterPro"/>
</dbReference>
<proteinExistence type="inferred from homology"/>
<feature type="transmembrane region" description="Helical" evidence="9">
    <location>
        <begin position="320"/>
        <end position="345"/>
    </location>
</feature>
<dbReference type="PANTHER" id="PTHR42643">
    <property type="entry name" value="IONOTROPIC RECEPTOR 20A-RELATED"/>
    <property type="match status" value="1"/>
</dbReference>
<name>A0A1S4EUQ3_AEDAE</name>
<dbReference type="GO" id="GO:0050906">
    <property type="term" value="P:detection of stimulus involved in sensory perception"/>
    <property type="evidence" value="ECO:0007669"/>
    <property type="project" value="UniProtKB-ARBA"/>
</dbReference>
<evidence type="ECO:0000259" key="10">
    <source>
        <dbReference type="Pfam" id="PF00060"/>
    </source>
</evidence>
<protein>
    <submittedName>
        <fullName evidence="11">AAEL000018-PA</fullName>
    </submittedName>
</protein>
<dbReference type="GO" id="GO:0005886">
    <property type="term" value="C:plasma membrane"/>
    <property type="evidence" value="ECO:0007669"/>
    <property type="project" value="UniProtKB-SubCell"/>
</dbReference>
<evidence type="ECO:0000313" key="11">
    <source>
        <dbReference type="EMBL" id="EAT48977.1"/>
    </source>
</evidence>
<dbReference type="KEGG" id="aag:5563561"/>
<keyword evidence="4 9" id="KW-0812">Transmembrane</keyword>
<keyword evidence="8" id="KW-0325">Glycoprotein</keyword>
<keyword evidence="3" id="KW-1003">Cell membrane</keyword>
<keyword evidence="6 9" id="KW-0472">Membrane</keyword>
<feature type="domain" description="Ionotropic glutamate receptor C-terminal" evidence="10">
    <location>
        <begin position="325"/>
        <end position="596"/>
    </location>
</feature>
<dbReference type="InterPro" id="IPR052192">
    <property type="entry name" value="Insect_Ionotropic_Sensory_Rcpt"/>
</dbReference>
<dbReference type="SUPFAM" id="SSF53850">
    <property type="entry name" value="Periplasmic binding protein-like II"/>
    <property type="match status" value="1"/>
</dbReference>
<evidence type="ECO:0000256" key="5">
    <source>
        <dbReference type="ARBA" id="ARBA00022989"/>
    </source>
</evidence>
<organism evidence="11 12">
    <name type="scientific">Aedes aegypti</name>
    <name type="common">Yellowfever mosquito</name>
    <name type="synonym">Culex aegypti</name>
    <dbReference type="NCBI Taxonomy" id="7159"/>
    <lineage>
        <taxon>Eukaryota</taxon>
        <taxon>Metazoa</taxon>
        <taxon>Ecdysozoa</taxon>
        <taxon>Arthropoda</taxon>
        <taxon>Hexapoda</taxon>
        <taxon>Insecta</taxon>
        <taxon>Pterygota</taxon>
        <taxon>Neoptera</taxon>
        <taxon>Endopterygota</taxon>
        <taxon>Diptera</taxon>
        <taxon>Nematocera</taxon>
        <taxon>Culicoidea</taxon>
        <taxon>Culicidae</taxon>
        <taxon>Culicinae</taxon>
        <taxon>Aedini</taxon>
        <taxon>Aedes</taxon>
        <taxon>Stegomyia</taxon>
    </lineage>
</organism>
<evidence type="ECO:0000256" key="1">
    <source>
        <dbReference type="ARBA" id="ARBA00004651"/>
    </source>
</evidence>